<reference evidence="2 3" key="1">
    <citation type="journal article" date="2020" name="Mol. Biol. Evol.">
        <title>Interspecific Gene Flow and the Evolution of Specialization in Black and White Rhinoceros.</title>
        <authorList>
            <person name="Moodley Y."/>
            <person name="Westbury M.V."/>
            <person name="Russo I.M."/>
            <person name="Gopalakrishnan S."/>
            <person name="Rakotoarivelo A."/>
            <person name="Olsen R.A."/>
            <person name="Prost S."/>
            <person name="Tunstall T."/>
            <person name="Ryder O.A."/>
            <person name="Dalen L."/>
            <person name="Bruford M.W."/>
        </authorList>
    </citation>
    <scope>NUCLEOTIDE SEQUENCE [LARGE SCALE GENOMIC DNA]</scope>
    <source>
        <strain evidence="2">SBR-YM</strain>
        <tissue evidence="2">Skin</tissue>
    </source>
</reference>
<evidence type="ECO:0000313" key="3">
    <source>
        <dbReference type="Proteomes" id="UP000551758"/>
    </source>
</evidence>
<proteinExistence type="predicted"/>
<evidence type="ECO:0000256" key="1">
    <source>
        <dbReference type="SAM" id="MobiDB-lite"/>
    </source>
</evidence>
<accession>A0A7J7FKC7</accession>
<protein>
    <submittedName>
        <fullName evidence="2">Uncharacterized protein</fullName>
    </submittedName>
</protein>
<keyword evidence="3" id="KW-1185">Reference proteome</keyword>
<sequence>MKLENVRQRKQELLVEFENLWEELREAMSEVEAMEANEGGRNWQGNQKTAMGRKNFNMDPKTGIQFLVENELLQNIPEIAVSCARARA</sequence>
<evidence type="ECO:0000313" key="2">
    <source>
        <dbReference type="EMBL" id="KAF5928358.1"/>
    </source>
</evidence>
<organism evidence="2 3">
    <name type="scientific">Diceros bicornis minor</name>
    <name type="common">South-central black rhinoceros</name>
    <dbReference type="NCBI Taxonomy" id="77932"/>
    <lineage>
        <taxon>Eukaryota</taxon>
        <taxon>Metazoa</taxon>
        <taxon>Chordata</taxon>
        <taxon>Craniata</taxon>
        <taxon>Vertebrata</taxon>
        <taxon>Euteleostomi</taxon>
        <taxon>Mammalia</taxon>
        <taxon>Eutheria</taxon>
        <taxon>Laurasiatheria</taxon>
        <taxon>Perissodactyla</taxon>
        <taxon>Rhinocerotidae</taxon>
        <taxon>Diceros</taxon>
    </lineage>
</organism>
<dbReference type="Gene3D" id="1.10.220.20">
    <property type="match status" value="1"/>
</dbReference>
<name>A0A7J7FKC7_DICBM</name>
<dbReference type="AlphaFoldDB" id="A0A7J7FKC7"/>
<feature type="region of interest" description="Disordered" evidence="1">
    <location>
        <begin position="35"/>
        <end position="56"/>
    </location>
</feature>
<dbReference type="Proteomes" id="UP000551758">
    <property type="component" value="Unassembled WGS sequence"/>
</dbReference>
<comment type="caution">
    <text evidence="2">The sequence shown here is derived from an EMBL/GenBank/DDBJ whole genome shotgun (WGS) entry which is preliminary data.</text>
</comment>
<gene>
    <name evidence="2" type="ORF">HPG69_014963</name>
</gene>
<dbReference type="EMBL" id="JACDTQ010000370">
    <property type="protein sequence ID" value="KAF5928358.1"/>
    <property type="molecule type" value="Genomic_DNA"/>
</dbReference>